<dbReference type="InterPro" id="IPR029033">
    <property type="entry name" value="His_PPase_superfam"/>
</dbReference>
<dbReference type="Gene3D" id="3.40.50.1240">
    <property type="entry name" value="Phosphoglycerate mutase-like"/>
    <property type="match status" value="1"/>
</dbReference>
<dbReference type="InterPro" id="IPR013078">
    <property type="entry name" value="His_Pase_superF_clade-1"/>
</dbReference>
<dbReference type="SUPFAM" id="SSF53254">
    <property type="entry name" value="Phosphoglycerate mutase-like"/>
    <property type="match status" value="1"/>
</dbReference>
<dbReference type="EMBL" id="WXYQ01000003">
    <property type="protein sequence ID" value="NBG94755.1"/>
    <property type="molecule type" value="Genomic_DNA"/>
</dbReference>
<dbReference type="SMART" id="SM00855">
    <property type="entry name" value="PGAM"/>
    <property type="match status" value="1"/>
</dbReference>
<dbReference type="OrthoDB" id="9810154at2"/>
<dbReference type="GeneID" id="300655624"/>
<dbReference type="AlphaFoldDB" id="A0A845Q7X3"/>
<evidence type="ECO:0000313" key="3">
    <source>
        <dbReference type="Proteomes" id="UP000470384"/>
    </source>
</evidence>
<feature type="binding site" evidence="1">
    <location>
        <position position="58"/>
    </location>
    <ligand>
        <name>substrate</name>
    </ligand>
</feature>
<dbReference type="Proteomes" id="UP000470384">
    <property type="component" value="Unassembled WGS sequence"/>
</dbReference>
<dbReference type="Pfam" id="PF00300">
    <property type="entry name" value="His_Phos_1"/>
    <property type="match status" value="1"/>
</dbReference>
<proteinExistence type="predicted"/>
<organism evidence="2 3">
    <name type="scientific">Pyruvatibacter mobilis</name>
    <dbReference type="NCBI Taxonomy" id="1712261"/>
    <lineage>
        <taxon>Bacteria</taxon>
        <taxon>Pseudomonadati</taxon>
        <taxon>Pseudomonadota</taxon>
        <taxon>Alphaproteobacteria</taxon>
        <taxon>Hyphomicrobiales</taxon>
        <taxon>Parvibaculaceae</taxon>
        <taxon>Pyruvatibacter</taxon>
    </lineage>
</organism>
<dbReference type="RefSeq" id="WP_160586840.1">
    <property type="nucleotide sequence ID" value="NZ_BMHN01000001.1"/>
</dbReference>
<dbReference type="PANTHER" id="PTHR47623:SF1">
    <property type="entry name" value="OS09G0287300 PROTEIN"/>
    <property type="match status" value="1"/>
</dbReference>
<evidence type="ECO:0000313" key="2">
    <source>
        <dbReference type="EMBL" id="NBG94755.1"/>
    </source>
</evidence>
<dbReference type="PANTHER" id="PTHR47623">
    <property type="entry name" value="OS09G0287300 PROTEIN"/>
    <property type="match status" value="1"/>
</dbReference>
<gene>
    <name evidence="2" type="ORF">GTQ45_03310</name>
</gene>
<accession>A0A845Q7X3</accession>
<keyword evidence="3" id="KW-1185">Reference proteome</keyword>
<protein>
    <submittedName>
        <fullName evidence="2">Histidine phosphatase family protein</fullName>
    </submittedName>
</protein>
<reference evidence="2 3" key="1">
    <citation type="journal article" date="2016" name="Int. J. Syst. Evol. Microbiol.">
        <title>Pyruvatibacter mobilis gen. nov., sp. nov., a marine bacterium from the culture broth of Picochlorum sp. 122.</title>
        <authorList>
            <person name="Wang G."/>
            <person name="Tang M."/>
            <person name="Wu H."/>
            <person name="Dai S."/>
            <person name="Li T."/>
            <person name="Chen C."/>
            <person name="He H."/>
            <person name="Fan J."/>
            <person name="Xiang W."/>
            <person name="Li X."/>
        </authorList>
    </citation>
    <scope>NUCLEOTIDE SEQUENCE [LARGE SCALE GENOMIC DNA]</scope>
    <source>
        <strain evidence="2 3">GYP-11</strain>
    </source>
</reference>
<name>A0A845Q7X3_9HYPH</name>
<evidence type="ECO:0000256" key="1">
    <source>
        <dbReference type="PIRSR" id="PIRSR613078-2"/>
    </source>
</evidence>
<sequence>MKRLLLLRHAKSDWSDDDLDDHARPLNARGRAAATRMGQYLRDNGLRPDLVICSTATRTRETLDRILEVLPVDAEIIHDRGMYLAMPDRMLELALDHAAAVDFDPSVILVIAHNPGTHSLALELAAEGDPETLRTLNMKYPTGSLTVIESDSDSWPDIMKGGRLAGFIMPRALPPVGG</sequence>
<comment type="caution">
    <text evidence="2">The sequence shown here is derived from an EMBL/GenBank/DDBJ whole genome shotgun (WGS) entry which is preliminary data.</text>
</comment>
<dbReference type="CDD" id="cd07067">
    <property type="entry name" value="HP_PGM_like"/>
    <property type="match status" value="1"/>
</dbReference>